<reference evidence="10" key="2">
    <citation type="submission" date="2021-08" db="EMBL/GenBank/DDBJ databases">
        <authorList>
            <person name="Dalcin Martins P."/>
        </authorList>
    </citation>
    <scope>NUCLEOTIDE SEQUENCE</scope>
    <source>
        <strain evidence="10">MAG_39</strain>
    </source>
</reference>
<comment type="similarity">
    <text evidence="2">Belongs to the CPA3 antiporters (TC 2.A.63) subunit B family.</text>
</comment>
<dbReference type="GO" id="GO:0005886">
    <property type="term" value="C:plasma membrane"/>
    <property type="evidence" value="ECO:0007669"/>
    <property type="project" value="UniProtKB-SubCell"/>
</dbReference>
<evidence type="ECO:0000256" key="3">
    <source>
        <dbReference type="ARBA" id="ARBA00022475"/>
    </source>
</evidence>
<dbReference type="EMBL" id="JAIOIV010000060">
    <property type="protein sequence ID" value="MBZ0155999.1"/>
    <property type="molecule type" value="Genomic_DNA"/>
</dbReference>
<feature type="transmembrane region" description="Helical" evidence="7">
    <location>
        <begin position="102"/>
        <end position="122"/>
    </location>
</feature>
<feature type="transmembrane region" description="Helical" evidence="7">
    <location>
        <begin position="55"/>
        <end position="75"/>
    </location>
</feature>
<feature type="transmembrane region" description="Helical" evidence="7">
    <location>
        <begin position="29"/>
        <end position="49"/>
    </location>
</feature>
<evidence type="ECO:0000256" key="5">
    <source>
        <dbReference type="ARBA" id="ARBA00022989"/>
    </source>
</evidence>
<dbReference type="InterPro" id="IPR050622">
    <property type="entry name" value="CPA3_antiporter_subunitB"/>
</dbReference>
<evidence type="ECO:0000313" key="10">
    <source>
        <dbReference type="EMBL" id="MBZ0155999.1"/>
    </source>
</evidence>
<evidence type="ECO:0000256" key="7">
    <source>
        <dbReference type="SAM" id="Phobius"/>
    </source>
</evidence>
<evidence type="ECO:0000256" key="6">
    <source>
        <dbReference type="ARBA" id="ARBA00023136"/>
    </source>
</evidence>
<evidence type="ECO:0000256" key="2">
    <source>
        <dbReference type="ARBA" id="ARBA00009425"/>
    </source>
</evidence>
<comment type="caution">
    <text evidence="10">The sequence shown here is derived from an EMBL/GenBank/DDBJ whole genome shotgun (WGS) entry which is preliminary data.</text>
</comment>
<feature type="transmembrane region" description="Helical" evidence="7">
    <location>
        <begin position="194"/>
        <end position="214"/>
    </location>
</feature>
<dbReference type="InterPro" id="IPR007182">
    <property type="entry name" value="MnhB"/>
</dbReference>
<feature type="transmembrane region" description="Helical" evidence="7">
    <location>
        <begin position="287"/>
        <end position="311"/>
    </location>
</feature>
<feature type="transmembrane region" description="Helical" evidence="7">
    <location>
        <begin position="6"/>
        <end position="24"/>
    </location>
</feature>
<gene>
    <name evidence="10" type="ORF">K8I29_07255</name>
</gene>
<dbReference type="PANTHER" id="PTHR33932">
    <property type="entry name" value="NA(+)/H(+) ANTIPORTER SUBUNIT B"/>
    <property type="match status" value="1"/>
</dbReference>
<feature type="transmembrane region" description="Helical" evidence="7">
    <location>
        <begin position="162"/>
        <end position="182"/>
    </location>
</feature>
<sequence length="317" mass="34021">MTPVLQLFDALLVLILLWLAWSLLRSEDLFRAVILFIVFGLFMVIAWVRLDAPDIALAEAAIGAGLTGVLLLDAVRHGETEKKESRTHAPVPERKRLGKHSLIHAPLFLLLATAGGVLIQAITDLPGNPEGLSAVVDAHMSSSGVNSRVTAVLLNFRGYDTLLEIGVMLIAVTGVLSLRGYGTVWNHPARPHDTLLAAFTRLLVPVALLVAAYLLYEGAYAPGGAFQGGSVLGASLVLLRLSDFPPPPWLRGKTTDTLLFAGFALFLLIAGGVLFTGNNLLEYPADYAGGLIFLIEAVLTVSIGFILAELFSPWRRP</sequence>
<evidence type="ECO:0000259" key="8">
    <source>
        <dbReference type="Pfam" id="PF04039"/>
    </source>
</evidence>
<keyword evidence="4 7" id="KW-0812">Transmembrane</keyword>
<dbReference type="InterPro" id="IPR025383">
    <property type="entry name" value="MrpA_C/MbhD"/>
</dbReference>
<evidence type="ECO:0000313" key="11">
    <source>
        <dbReference type="Proteomes" id="UP000705867"/>
    </source>
</evidence>
<keyword evidence="5 7" id="KW-1133">Transmembrane helix</keyword>
<reference evidence="10" key="1">
    <citation type="journal article" date="2021" name="bioRxiv">
        <title>Unraveling nitrogen, sulfur and carbon metabolic pathways and microbial community transcriptional responses to substrate deprivation and toxicity stresses in a bioreactor mimicking anoxic brackish coastal sediment conditions.</title>
        <authorList>
            <person name="Martins P.D."/>
            <person name="Echeveste M.J."/>
            <person name="Arshad A."/>
            <person name="Kurth J."/>
            <person name="Ouboter H."/>
            <person name="Jetten M.S.M."/>
            <person name="Welte C.U."/>
        </authorList>
    </citation>
    <scope>NUCLEOTIDE SEQUENCE</scope>
    <source>
        <strain evidence="10">MAG_39</strain>
    </source>
</reference>
<evidence type="ECO:0000259" key="9">
    <source>
        <dbReference type="Pfam" id="PF13244"/>
    </source>
</evidence>
<accession>A0A953JAD0</accession>
<dbReference type="PANTHER" id="PTHR33932:SF4">
    <property type="entry name" value="NA(+)_H(+) ANTIPORTER SUBUNIT B"/>
    <property type="match status" value="1"/>
</dbReference>
<dbReference type="Pfam" id="PF04039">
    <property type="entry name" value="MnhB"/>
    <property type="match status" value="1"/>
</dbReference>
<name>A0A953JAD0_9BACT</name>
<dbReference type="Proteomes" id="UP000705867">
    <property type="component" value="Unassembled WGS sequence"/>
</dbReference>
<evidence type="ECO:0000256" key="4">
    <source>
        <dbReference type="ARBA" id="ARBA00022692"/>
    </source>
</evidence>
<dbReference type="Pfam" id="PF13244">
    <property type="entry name" value="MbhD"/>
    <property type="match status" value="1"/>
</dbReference>
<dbReference type="AlphaFoldDB" id="A0A953JAD0"/>
<feature type="domain" description="MrpA C-terminal/MbhD" evidence="9">
    <location>
        <begin position="14"/>
        <end position="77"/>
    </location>
</feature>
<feature type="transmembrane region" description="Helical" evidence="7">
    <location>
        <begin position="259"/>
        <end position="281"/>
    </location>
</feature>
<comment type="subcellular location">
    <subcellularLocation>
        <location evidence="1">Cell membrane</location>
        <topology evidence="1">Multi-pass membrane protein</topology>
    </subcellularLocation>
</comment>
<protein>
    <submittedName>
        <fullName evidence="10">DUF4040 domain-containing protein</fullName>
    </submittedName>
</protein>
<keyword evidence="6 7" id="KW-0472">Membrane</keyword>
<evidence type="ECO:0000256" key="1">
    <source>
        <dbReference type="ARBA" id="ARBA00004651"/>
    </source>
</evidence>
<feature type="domain" description="Na+/H+ antiporter MnhB subunit-related protein" evidence="8">
    <location>
        <begin position="196"/>
        <end position="296"/>
    </location>
</feature>
<proteinExistence type="inferred from homology"/>
<keyword evidence="3" id="KW-1003">Cell membrane</keyword>
<organism evidence="10 11">
    <name type="scientific">Candidatus Nitrobium versatile</name>
    <dbReference type="NCBI Taxonomy" id="2884831"/>
    <lineage>
        <taxon>Bacteria</taxon>
        <taxon>Pseudomonadati</taxon>
        <taxon>Nitrospirota</taxon>
        <taxon>Nitrospiria</taxon>
        <taxon>Nitrospirales</taxon>
        <taxon>Nitrospiraceae</taxon>
        <taxon>Candidatus Nitrobium</taxon>
    </lineage>
</organism>